<dbReference type="InterPro" id="IPR011989">
    <property type="entry name" value="ARM-like"/>
</dbReference>
<organism evidence="3 4">
    <name type="scientific">Rhamnusium bicolor</name>
    <dbReference type="NCBI Taxonomy" id="1586634"/>
    <lineage>
        <taxon>Eukaryota</taxon>
        <taxon>Metazoa</taxon>
        <taxon>Ecdysozoa</taxon>
        <taxon>Arthropoda</taxon>
        <taxon>Hexapoda</taxon>
        <taxon>Insecta</taxon>
        <taxon>Pterygota</taxon>
        <taxon>Neoptera</taxon>
        <taxon>Endopterygota</taxon>
        <taxon>Coleoptera</taxon>
        <taxon>Polyphaga</taxon>
        <taxon>Cucujiformia</taxon>
        <taxon>Chrysomeloidea</taxon>
        <taxon>Cerambycidae</taxon>
        <taxon>Lepturinae</taxon>
        <taxon>Rhagiini</taxon>
        <taxon>Rhamnusium</taxon>
    </lineage>
</organism>
<protein>
    <recommendedName>
        <fullName evidence="2">Ribosomal RNA methyltransferase FtsJ domain-containing protein</fullName>
    </recommendedName>
</protein>
<evidence type="ECO:0000256" key="1">
    <source>
        <dbReference type="ARBA" id="ARBA00006927"/>
    </source>
</evidence>
<accession>A0AAV8X953</accession>
<dbReference type="EMBL" id="JANEYF010003637">
    <property type="protein sequence ID" value="KAJ8935026.1"/>
    <property type="molecule type" value="Genomic_DNA"/>
</dbReference>
<dbReference type="PANTHER" id="PTHR13109">
    <property type="entry name" value="NEUROCHONDRIN"/>
    <property type="match status" value="1"/>
</dbReference>
<keyword evidence="4" id="KW-1185">Reference proteome</keyword>
<comment type="similarity">
    <text evidence="1">Belongs to the neurochondrin family.</text>
</comment>
<comment type="caution">
    <text evidence="3">The sequence shown here is derived from an EMBL/GenBank/DDBJ whole genome shotgun (WGS) entry which is preliminary data.</text>
</comment>
<dbReference type="Gene3D" id="3.40.50.150">
    <property type="entry name" value="Vaccinia Virus protein VP39"/>
    <property type="match status" value="1"/>
</dbReference>
<dbReference type="Pfam" id="PF05536">
    <property type="entry name" value="Neurochondrin"/>
    <property type="match status" value="1"/>
</dbReference>
<proteinExistence type="inferred from homology"/>
<dbReference type="GO" id="GO:0031175">
    <property type="term" value="P:neuron projection development"/>
    <property type="evidence" value="ECO:0007669"/>
    <property type="project" value="TreeGrafter"/>
</dbReference>
<evidence type="ECO:0000313" key="3">
    <source>
        <dbReference type="EMBL" id="KAJ8935026.1"/>
    </source>
</evidence>
<dbReference type="GO" id="GO:0001510">
    <property type="term" value="P:RNA methylation"/>
    <property type="evidence" value="ECO:0007669"/>
    <property type="project" value="InterPro"/>
</dbReference>
<dbReference type="InterPro" id="IPR008709">
    <property type="entry name" value="Neurochondrin"/>
</dbReference>
<dbReference type="InterPro" id="IPR015507">
    <property type="entry name" value="rRNA-MeTfrase_E"/>
</dbReference>
<dbReference type="GO" id="GO:0030425">
    <property type="term" value="C:dendrite"/>
    <property type="evidence" value="ECO:0007669"/>
    <property type="project" value="TreeGrafter"/>
</dbReference>
<dbReference type="Gene3D" id="1.25.10.10">
    <property type="entry name" value="Leucine-rich Repeat Variant"/>
    <property type="match status" value="1"/>
</dbReference>
<evidence type="ECO:0000259" key="2">
    <source>
        <dbReference type="Pfam" id="PF01728"/>
    </source>
</evidence>
<dbReference type="GO" id="GO:0048168">
    <property type="term" value="P:regulation of neuronal synaptic plasticity"/>
    <property type="evidence" value="ECO:0007669"/>
    <property type="project" value="TreeGrafter"/>
</dbReference>
<dbReference type="Proteomes" id="UP001162156">
    <property type="component" value="Unassembled WGS sequence"/>
</dbReference>
<dbReference type="GO" id="GO:0008168">
    <property type="term" value="F:methyltransferase activity"/>
    <property type="evidence" value="ECO:0007669"/>
    <property type="project" value="InterPro"/>
</dbReference>
<dbReference type="SUPFAM" id="SSF53335">
    <property type="entry name" value="S-adenosyl-L-methionine-dependent methyltransferases"/>
    <property type="match status" value="1"/>
</dbReference>
<reference evidence="3" key="1">
    <citation type="journal article" date="2023" name="Insect Mol. Biol.">
        <title>Genome sequencing provides insights into the evolution of gene families encoding plant cell wall-degrading enzymes in longhorned beetles.</title>
        <authorList>
            <person name="Shin N.R."/>
            <person name="Okamura Y."/>
            <person name="Kirsch R."/>
            <person name="Pauchet Y."/>
        </authorList>
    </citation>
    <scope>NUCLEOTIDE SEQUENCE</scope>
    <source>
        <strain evidence="3">RBIC_L_NR</strain>
    </source>
</reference>
<dbReference type="PANTHER" id="PTHR13109:SF7">
    <property type="entry name" value="NEUROCHONDRIN"/>
    <property type="match status" value="1"/>
</dbReference>
<dbReference type="Pfam" id="PF01728">
    <property type="entry name" value="FtsJ"/>
    <property type="match status" value="1"/>
</dbReference>
<dbReference type="HAMAP" id="MF_01547">
    <property type="entry name" value="RNA_methyltr_E"/>
    <property type="match status" value="1"/>
</dbReference>
<gene>
    <name evidence="3" type="ORF">NQ314_013051</name>
</gene>
<dbReference type="InterPro" id="IPR029063">
    <property type="entry name" value="SAM-dependent_MTases_sf"/>
</dbReference>
<dbReference type="InterPro" id="IPR002877">
    <property type="entry name" value="RNA_MeTrfase_FtsJ_dom"/>
</dbReference>
<feature type="domain" description="Ribosomal RNA methyltransferase FtsJ" evidence="2">
    <location>
        <begin position="843"/>
        <end position="1015"/>
    </location>
</feature>
<evidence type="ECO:0000313" key="4">
    <source>
        <dbReference type="Proteomes" id="UP001162156"/>
    </source>
</evidence>
<name>A0AAV8X953_9CUCU</name>
<sequence>MELAQKNSEFLAVLFDLDNTLIATRKADALVCKKNSTSDTEKFAALFMVTKLVKGKHATPAAKKAIFEAIGFDFLRRLLLSSDVPVDCPPSIYKSVALSIITVFCNEEELATKKEMIEFVPVFLDIVKAADDSENDDSLMAIGEAYNCLKGIASFPPGQKALIDINGIDRLSEIYSQGSFQSDEALNLMAILIAKQGAVSWDAKDPKAFHALVNKIAVDFETDQDKRKFEVCEVLNALIFNCPRTLVAESAANETWPQSIYKGLCDILQSKIGASQRNPALLLASSILDLLGIDWIFSDEEKGKQMFLLLIQLAAIEVRMQLDGKTLKATGPNQNLITACYIILELSINFISTDQLDLDQKEKQTLYTGLKGAFTAIINLLIKVSNDKSKPTGEDKLFVCATIRVLASWLSQETTAMRAQVYQLLPFMLEMANETFYAYRARRIAEKAGTAKDAERDPLSNVDVLRILLPALCHLAVEDDSRRIILNHHEDKVLLEFIEFHWTIVHYKRPPVPRSERLKVLNQPKPELTPEILEDMKDSRAAMISTCNVLMNLTVLEPKYVEESPVFNNLLKFIFENLPELKDIPENLVLHGNLAVLGLLLLKQLSNKVKKNDFSICRYIQATIRFLWDAYIIDESNDPTSLVVAMSYKEHWMEIMELWFLGMQTLAAVIAQIPWISEFAIESGWAEGIIQLLKKVKIGTLPPNVKSAYEDFLCHLVDANESVKDVLKKAEALRVCRNHRLMELGKKLFVVERIELSEILWEKNAVPLDIASIICHNYLRAFRKCPENPNMDLDTWRELLWAQALGDQYNKFTVHFRKFYIKMGRVSKDKRDIYYRKAKEQGWRARSAFKLLQIDEKFNIFEGVARAVDLCAAPGSWSQVLSRKLYLGEQIVIKEKCCLFYNEIELHQRLEAQEEYESNKNESVKIVAVDLQPMSPLPGVIQIQGDITKYSTAQEIISHFEGDRADLVVCDGAPDVTGLHCMDIYIQAQLLLGALQIACNVLKSGGSFVAKILRKHLLFVDNTLHQTVFDPKLMSRYLDVSDKDFSSLSGINRVIIPFIVCGDVSAFDSDTTYPLQLEGEEPYKYRSPVQPPLAPPYYFKNYLKKDDLDHYLKKMDEAVKRVGLGSSTNPAEVETLGDVNKAEATSSSEVTEDEHQFYENELSEVENIFDNGPYFDLIQKTTKLKKDTNKKPEIECNTSESGLQFLYEDEYTDPELIRECLERMRICANYSTCT</sequence>
<dbReference type="AlphaFoldDB" id="A0AAV8X953"/>